<dbReference type="RefSeq" id="WP_067331685.1">
    <property type="nucleotide sequence ID" value="NZ_LNKT01000045.1"/>
</dbReference>
<proteinExistence type="predicted"/>
<organism evidence="1 2">
    <name type="scientific">Sulfurovum riftiae</name>
    <dbReference type="NCBI Taxonomy" id="1630136"/>
    <lineage>
        <taxon>Bacteria</taxon>
        <taxon>Pseudomonadati</taxon>
        <taxon>Campylobacterota</taxon>
        <taxon>Epsilonproteobacteria</taxon>
        <taxon>Campylobacterales</taxon>
        <taxon>Sulfurovaceae</taxon>
        <taxon>Sulfurovum</taxon>
    </lineage>
</organism>
<accession>A0A151CFA1</accession>
<dbReference type="InterPro" id="IPR035093">
    <property type="entry name" value="RelE/ParE_toxin_dom_sf"/>
</dbReference>
<evidence type="ECO:0000313" key="2">
    <source>
        <dbReference type="Proteomes" id="UP000075359"/>
    </source>
</evidence>
<dbReference type="SUPFAM" id="SSF143011">
    <property type="entry name" value="RelE-like"/>
    <property type="match status" value="1"/>
</dbReference>
<comment type="caution">
    <text evidence="1">The sequence shown here is derived from an EMBL/GenBank/DDBJ whole genome shotgun (WGS) entry which is preliminary data.</text>
</comment>
<dbReference type="STRING" id="1630136.AS592_02265"/>
<name>A0A151CFA1_9BACT</name>
<dbReference type="EMBL" id="LNKT01000045">
    <property type="protein sequence ID" value="KYJ86208.1"/>
    <property type="molecule type" value="Genomic_DNA"/>
</dbReference>
<gene>
    <name evidence="1" type="ORF">AS592_02265</name>
</gene>
<dbReference type="Gene3D" id="3.30.2310.20">
    <property type="entry name" value="RelE-like"/>
    <property type="match status" value="1"/>
</dbReference>
<evidence type="ECO:0000313" key="1">
    <source>
        <dbReference type="EMBL" id="KYJ86208.1"/>
    </source>
</evidence>
<dbReference type="Proteomes" id="UP000075359">
    <property type="component" value="Unassembled WGS sequence"/>
</dbReference>
<protein>
    <recommendedName>
        <fullName evidence="3">Addiction module toxin RelE</fullName>
    </recommendedName>
</protein>
<keyword evidence="2" id="KW-1185">Reference proteome</keyword>
<sequence length="98" mass="11535">MIYELSVKEEVENDLSKLSFSQRLLVFKQFKKIQKSPELGQLLGNKSGLNLSGYRKMYVDKKKIRIVYHIIEERIVVEVVAVGKRNDMEVYKKASERR</sequence>
<reference evidence="1 2" key="1">
    <citation type="submission" date="2015-11" db="EMBL/GenBank/DDBJ databases">
        <title>Draft genome of Sulfurovum riftiae 1812E, a member of the Epsilonproteobacteria isolated from the tube of the deep-sea hydrothermal vent tubewom Riftia pachyptila.</title>
        <authorList>
            <person name="Vetriani C."/>
            <person name="Giovannelli D."/>
        </authorList>
    </citation>
    <scope>NUCLEOTIDE SEQUENCE [LARGE SCALE GENOMIC DNA]</scope>
    <source>
        <strain evidence="1 2">1812E</strain>
    </source>
</reference>
<evidence type="ECO:0008006" key="3">
    <source>
        <dbReference type="Google" id="ProtNLM"/>
    </source>
</evidence>
<dbReference type="AlphaFoldDB" id="A0A151CFA1"/>